<dbReference type="Proteomes" id="UP000294820">
    <property type="component" value="Chromosome 1"/>
</dbReference>
<protein>
    <submittedName>
        <fullName evidence="1">Uncharacterized protein</fullName>
    </submittedName>
</protein>
<accession>A0A375A5V1</accession>
<evidence type="ECO:0000313" key="2">
    <source>
        <dbReference type="Proteomes" id="UP000294820"/>
    </source>
</evidence>
<name>A0A375A5V1_9GAMM</name>
<dbReference type="KEGG" id="daq:DAQ1742_00181"/>
<keyword evidence="2" id="KW-1185">Reference proteome</keyword>
<dbReference type="EMBL" id="LT615367">
    <property type="protein sequence ID" value="SLM61306.1"/>
    <property type="molecule type" value="Genomic_DNA"/>
</dbReference>
<dbReference type="AlphaFoldDB" id="A0A375A5V1"/>
<organism evidence="1 2">
    <name type="scientific">Dickeya aquatica</name>
    <dbReference type="NCBI Taxonomy" id="1401087"/>
    <lineage>
        <taxon>Bacteria</taxon>
        <taxon>Pseudomonadati</taxon>
        <taxon>Pseudomonadota</taxon>
        <taxon>Gammaproteobacteria</taxon>
        <taxon>Enterobacterales</taxon>
        <taxon>Pectobacteriaceae</taxon>
        <taxon>Dickeya</taxon>
    </lineage>
</organism>
<gene>
    <name evidence="1" type="ORF">DAQ1742_00181</name>
</gene>
<sequence>MSVIFAMYDSAYLLCVHTHDDIKIIMYIDKYTLNMRFSDTR</sequence>
<evidence type="ECO:0000313" key="1">
    <source>
        <dbReference type="EMBL" id="SLM61306.1"/>
    </source>
</evidence>
<reference evidence="1 2" key="1">
    <citation type="submission" date="2016-09" db="EMBL/GenBank/DDBJ databases">
        <authorList>
            <person name="Reverchon S."/>
            <person name="Nasser W."/>
            <person name="Leonard S."/>
            <person name="Brochier C."/>
            <person name="Duprey A."/>
        </authorList>
    </citation>
    <scope>NUCLEOTIDE SEQUENCE [LARGE SCALE GENOMIC DNA]</scope>
    <source>
        <strain evidence="1 2">174/2</strain>
    </source>
</reference>
<proteinExistence type="predicted"/>